<evidence type="ECO:0000313" key="9">
    <source>
        <dbReference type="Proteomes" id="UP000480246"/>
    </source>
</evidence>
<evidence type="ECO:0000256" key="5">
    <source>
        <dbReference type="ARBA" id="ARBA00093765"/>
    </source>
</evidence>
<dbReference type="AlphaFoldDB" id="A0A7C8GSQ5"/>
<protein>
    <recommendedName>
        <fullName evidence="7">Flagellar protein FliT</fullName>
    </recommendedName>
</protein>
<reference evidence="8 9" key="1">
    <citation type="submission" date="2019-10" db="EMBL/GenBank/DDBJ databases">
        <title>Gracilibacillus sp. nov. isolated from rice seeds.</title>
        <authorList>
            <person name="He S."/>
        </authorList>
    </citation>
    <scope>NUCLEOTIDE SEQUENCE [LARGE SCALE GENOMIC DNA]</scope>
    <source>
        <strain evidence="8 9">TD8</strain>
    </source>
</reference>
<evidence type="ECO:0000256" key="2">
    <source>
        <dbReference type="ARBA" id="ARBA00022490"/>
    </source>
</evidence>
<proteinExistence type="inferred from homology"/>
<name>A0A7C8GSQ5_9BACI</name>
<evidence type="ECO:0000256" key="4">
    <source>
        <dbReference type="ARBA" id="ARBA00023186"/>
    </source>
</evidence>
<evidence type="ECO:0000256" key="7">
    <source>
        <dbReference type="ARBA" id="ARBA00093797"/>
    </source>
</evidence>
<comment type="similarity">
    <text evidence="6">Belongs to the bacillales FliT family.</text>
</comment>
<comment type="function">
    <text evidence="5">May act as an export chaperone for the filament capping protein FliD.</text>
</comment>
<evidence type="ECO:0000256" key="3">
    <source>
        <dbReference type="ARBA" id="ARBA00022795"/>
    </source>
</evidence>
<dbReference type="Pfam" id="PF05400">
    <property type="entry name" value="FliT"/>
    <property type="match status" value="1"/>
</dbReference>
<dbReference type="InterPro" id="IPR008622">
    <property type="entry name" value="FliT"/>
</dbReference>
<gene>
    <name evidence="8" type="ORF">F9U64_12610</name>
</gene>
<organism evidence="8 9">
    <name type="scientific">Gracilibacillus oryzae</name>
    <dbReference type="NCBI Taxonomy" id="1672701"/>
    <lineage>
        <taxon>Bacteria</taxon>
        <taxon>Bacillati</taxon>
        <taxon>Bacillota</taxon>
        <taxon>Bacilli</taxon>
        <taxon>Bacillales</taxon>
        <taxon>Bacillaceae</taxon>
        <taxon>Gracilibacillus</taxon>
    </lineage>
</organism>
<dbReference type="OrthoDB" id="2353131at2"/>
<keyword evidence="3" id="KW-1005">Bacterial flagellum biogenesis</keyword>
<dbReference type="EMBL" id="WEID01000063">
    <property type="protein sequence ID" value="KAB8132338.1"/>
    <property type="molecule type" value="Genomic_DNA"/>
</dbReference>
<evidence type="ECO:0000256" key="6">
    <source>
        <dbReference type="ARBA" id="ARBA00093785"/>
    </source>
</evidence>
<sequence length="118" mass="13856">MKPLQEYIVITNKLLQVVDQPVNSDESREEIIKNIDILLEKRQELIPFIKSPFEEEEISLGKDCLALDQKLEPKLQKLLGNIKTKMRVNKKQTRSTKQYLNPYQQLSTHDGMFLDSRK</sequence>
<evidence type="ECO:0000256" key="1">
    <source>
        <dbReference type="ARBA" id="ARBA00004514"/>
    </source>
</evidence>
<evidence type="ECO:0000313" key="8">
    <source>
        <dbReference type="EMBL" id="KAB8132338.1"/>
    </source>
</evidence>
<keyword evidence="9" id="KW-1185">Reference proteome</keyword>
<accession>A0A7C8GSQ5</accession>
<dbReference type="RefSeq" id="WP_153403939.1">
    <property type="nucleotide sequence ID" value="NZ_ML762432.1"/>
</dbReference>
<dbReference type="Proteomes" id="UP000480246">
    <property type="component" value="Unassembled WGS sequence"/>
</dbReference>
<keyword evidence="2" id="KW-0963">Cytoplasm</keyword>
<comment type="subcellular location">
    <subcellularLocation>
        <location evidence="1">Cytoplasm</location>
        <location evidence="1">Cytosol</location>
    </subcellularLocation>
</comment>
<comment type="caution">
    <text evidence="8">The sequence shown here is derived from an EMBL/GenBank/DDBJ whole genome shotgun (WGS) entry which is preliminary data.</text>
</comment>
<keyword evidence="4" id="KW-0143">Chaperone</keyword>